<dbReference type="AlphaFoldDB" id="A0A935W3P8"/>
<gene>
    <name evidence="1" type="ORF">IPK02_10310</name>
</gene>
<sequence>MTTDGRQDDRTTAAYGHHQALLHATRPAAAAFAERILGKYFVAPVIRHGPSLVLRMLQNRRHGGWSRHGEKGVHRFARRNQCAGATGCPACGRRGSSGRDAIAHGLAAWMPDCHGQAREYAAFAGATPTAGWRAQHRLRQPR</sequence>
<name>A0A935W3P8_9PROT</name>
<dbReference type="Proteomes" id="UP000706151">
    <property type="component" value="Unassembled WGS sequence"/>
</dbReference>
<protein>
    <submittedName>
        <fullName evidence="1">Uncharacterized protein</fullName>
    </submittedName>
</protein>
<dbReference type="EMBL" id="JADJOT010000008">
    <property type="protein sequence ID" value="MBK7954312.1"/>
    <property type="molecule type" value="Genomic_DNA"/>
</dbReference>
<reference evidence="1 2" key="1">
    <citation type="submission" date="2020-10" db="EMBL/GenBank/DDBJ databases">
        <title>Connecting structure to function with the recovery of over 1000 high-quality activated sludge metagenome-assembled genomes encoding full-length rRNA genes using long-read sequencing.</title>
        <authorList>
            <person name="Singleton C.M."/>
            <person name="Petriglieri F."/>
            <person name="Kristensen J.M."/>
            <person name="Kirkegaard R.H."/>
            <person name="Michaelsen T.Y."/>
            <person name="Andersen M.H."/>
            <person name="Karst S.M."/>
            <person name="Dueholm M.S."/>
            <person name="Nielsen P.H."/>
            <person name="Albertsen M."/>
        </authorList>
    </citation>
    <scope>NUCLEOTIDE SEQUENCE [LARGE SCALE GENOMIC DNA]</scope>
    <source>
        <strain evidence="1">Fred_18-Q3-R57-64_BAT3C.720</strain>
    </source>
</reference>
<organism evidence="1 2">
    <name type="scientific">Candidatus Accumulibacter affinis</name>
    <dbReference type="NCBI Taxonomy" id="2954384"/>
    <lineage>
        <taxon>Bacteria</taxon>
        <taxon>Pseudomonadati</taxon>
        <taxon>Pseudomonadota</taxon>
        <taxon>Betaproteobacteria</taxon>
        <taxon>Candidatus Accumulibacter</taxon>
    </lineage>
</organism>
<comment type="caution">
    <text evidence="1">The sequence shown here is derived from an EMBL/GenBank/DDBJ whole genome shotgun (WGS) entry which is preliminary data.</text>
</comment>
<accession>A0A935W3P8</accession>
<evidence type="ECO:0000313" key="1">
    <source>
        <dbReference type="EMBL" id="MBK7954312.1"/>
    </source>
</evidence>
<evidence type="ECO:0000313" key="2">
    <source>
        <dbReference type="Proteomes" id="UP000706151"/>
    </source>
</evidence>
<proteinExistence type="predicted"/>